<evidence type="ECO:0000256" key="14">
    <source>
        <dbReference type="ARBA" id="ARBA00038053"/>
    </source>
</evidence>
<name>A0AAW8CIU4_9PAST</name>
<feature type="transmembrane region" description="Helical" evidence="16">
    <location>
        <begin position="56"/>
        <end position="78"/>
    </location>
</feature>
<dbReference type="GO" id="GO:0008360">
    <property type="term" value="P:regulation of cell shape"/>
    <property type="evidence" value="ECO:0007669"/>
    <property type="project" value="UniProtKB-KW"/>
</dbReference>
<comment type="pathway">
    <text evidence="2 16">Cell wall biogenesis; peptidoglycan biosynthesis.</text>
</comment>
<feature type="transmembrane region" description="Helical" evidence="16">
    <location>
        <begin position="200"/>
        <end position="218"/>
    </location>
</feature>
<dbReference type="GO" id="GO:0005886">
    <property type="term" value="C:plasma membrane"/>
    <property type="evidence" value="ECO:0007669"/>
    <property type="project" value="UniProtKB-SubCell"/>
</dbReference>
<keyword evidence="10 16" id="KW-1133">Transmembrane helix</keyword>
<dbReference type="InterPro" id="IPR001182">
    <property type="entry name" value="FtsW/RodA"/>
</dbReference>
<feature type="transmembrane region" description="Helical" evidence="16">
    <location>
        <begin position="26"/>
        <end position="50"/>
    </location>
</feature>
<dbReference type="AlphaFoldDB" id="A0AAW8CIU4"/>
<keyword evidence="4 16" id="KW-0132">Cell division</keyword>
<dbReference type="GO" id="GO:0009252">
    <property type="term" value="P:peptidoglycan biosynthetic process"/>
    <property type="evidence" value="ECO:0007669"/>
    <property type="project" value="UniProtKB-UniRule"/>
</dbReference>
<feature type="transmembrane region" description="Helical" evidence="16">
    <location>
        <begin position="276"/>
        <end position="300"/>
    </location>
</feature>
<keyword evidence="6 16" id="KW-0808">Transferase</keyword>
<evidence type="ECO:0000256" key="15">
    <source>
        <dbReference type="ARBA" id="ARBA00049902"/>
    </source>
</evidence>
<dbReference type="Proteomes" id="UP001226020">
    <property type="component" value="Unassembled WGS sequence"/>
</dbReference>
<evidence type="ECO:0000256" key="4">
    <source>
        <dbReference type="ARBA" id="ARBA00022618"/>
    </source>
</evidence>
<gene>
    <name evidence="16 17" type="primary">ftsW</name>
    <name evidence="17" type="ORF">QJU57_07635</name>
</gene>
<organism evidence="17 18">
    <name type="scientific">Phocoenobacter atlanticus subsp. atlanticus</name>
    <dbReference type="NCBI Taxonomy" id="3061285"/>
    <lineage>
        <taxon>Bacteria</taxon>
        <taxon>Pseudomonadati</taxon>
        <taxon>Pseudomonadota</taxon>
        <taxon>Gammaproteobacteria</taxon>
        <taxon>Pasteurellales</taxon>
        <taxon>Pasteurellaceae</taxon>
        <taxon>Phocoenobacter</taxon>
        <taxon>Phocoenobacter atlanticus</taxon>
    </lineage>
</organism>
<sequence>MSEQLAKDKKVWFELTPQNVLYDRTLMWLFFALLVFGFIVVTSASIPAGLRLKNDPIYFALRDVVYIFISLCILFFFIQIPIQKWEKYNIGLFFIALALLIGVLFVGHNVNGATRWIRLGMMNFQPAELAKLAIICYFAGFYVRKFDEMRNRMMSFVRPMIILSLFGSLLILQPDLGSTVVIFVLTFAMLFIVGARIFQFLFLGITGGGLFLFFVLTSEYRLKRVKTFLDPWADAYGDGFQLTNSQMAFGQGELFGKGLGNSVQKLGYLPEAHTDFIMAVVGEELGFIGILSITLLFVLLSLRALKISRESLLLEERFKGFFSFGIGIWIFLQSFVNLGVASGLLPTKGLTFPLVSYGGSSLIIMSIAIAILLRIDYENRLANLQSENLNKNEESGRIE</sequence>
<dbReference type="GO" id="GO:0032153">
    <property type="term" value="C:cell division site"/>
    <property type="evidence" value="ECO:0007669"/>
    <property type="project" value="UniProtKB-UniRule"/>
</dbReference>
<keyword evidence="8 16" id="KW-0133">Cell shape</keyword>
<dbReference type="EMBL" id="JASAXT010000013">
    <property type="protein sequence ID" value="MDP8148947.1"/>
    <property type="molecule type" value="Genomic_DNA"/>
</dbReference>
<feature type="transmembrane region" description="Helical" evidence="16">
    <location>
        <begin position="178"/>
        <end position="195"/>
    </location>
</feature>
<evidence type="ECO:0000256" key="2">
    <source>
        <dbReference type="ARBA" id="ARBA00004752"/>
    </source>
</evidence>
<keyword evidence="11 16" id="KW-0472">Membrane</keyword>
<evidence type="ECO:0000256" key="8">
    <source>
        <dbReference type="ARBA" id="ARBA00022960"/>
    </source>
</evidence>
<dbReference type="GO" id="GO:0015648">
    <property type="term" value="F:lipid-linked peptidoglycan transporter activity"/>
    <property type="evidence" value="ECO:0007669"/>
    <property type="project" value="TreeGrafter"/>
</dbReference>
<dbReference type="NCBIfam" id="TIGR02614">
    <property type="entry name" value="ftsW"/>
    <property type="match status" value="1"/>
</dbReference>
<comment type="caution">
    <text evidence="17">The sequence shown here is derived from an EMBL/GenBank/DDBJ whole genome shotgun (WGS) entry which is preliminary data.</text>
</comment>
<evidence type="ECO:0000256" key="12">
    <source>
        <dbReference type="ARBA" id="ARBA00023306"/>
    </source>
</evidence>
<evidence type="ECO:0000256" key="5">
    <source>
        <dbReference type="ARBA" id="ARBA00022676"/>
    </source>
</evidence>
<keyword evidence="3 16" id="KW-1003">Cell membrane</keyword>
<feature type="transmembrane region" description="Helical" evidence="16">
    <location>
        <begin position="354"/>
        <end position="373"/>
    </location>
</feature>
<evidence type="ECO:0000256" key="9">
    <source>
        <dbReference type="ARBA" id="ARBA00022984"/>
    </source>
</evidence>
<evidence type="ECO:0000256" key="13">
    <source>
        <dbReference type="ARBA" id="ARBA00023316"/>
    </source>
</evidence>
<dbReference type="GO" id="GO:0043093">
    <property type="term" value="P:FtsZ-dependent cytokinesis"/>
    <property type="evidence" value="ECO:0007669"/>
    <property type="project" value="UniProtKB-UniRule"/>
</dbReference>
<dbReference type="PROSITE" id="PS00428">
    <property type="entry name" value="FTSW_RODA_SPOVE"/>
    <property type="match status" value="1"/>
</dbReference>
<evidence type="ECO:0000256" key="7">
    <source>
        <dbReference type="ARBA" id="ARBA00022692"/>
    </source>
</evidence>
<keyword evidence="18" id="KW-1185">Reference proteome</keyword>
<keyword evidence="12 16" id="KW-0131">Cell cycle</keyword>
<keyword evidence="13 16" id="KW-0961">Cell wall biogenesis/degradation</keyword>
<evidence type="ECO:0000256" key="10">
    <source>
        <dbReference type="ARBA" id="ARBA00022989"/>
    </source>
</evidence>
<feature type="transmembrane region" description="Helical" evidence="16">
    <location>
        <begin position="127"/>
        <end position="143"/>
    </location>
</feature>
<proteinExistence type="inferred from homology"/>
<feature type="transmembrane region" description="Helical" evidence="16">
    <location>
        <begin position="90"/>
        <end position="107"/>
    </location>
</feature>
<reference evidence="17 18" key="1">
    <citation type="journal article" date="2023" name="Front. Microbiol.">
        <title>Phylogeography and host specificity of Pasteurellaceae pathogenic to sea-farmed fish in the north-east Atlantic.</title>
        <authorList>
            <person name="Gulla S."/>
            <person name="Colquhoun D.J."/>
            <person name="Olsen A.B."/>
            <person name="Spilsberg B."/>
            <person name="Lagesen K."/>
            <person name="Aakesson C.P."/>
            <person name="Strom S."/>
            <person name="Manji F."/>
            <person name="Birkbeck T.H."/>
            <person name="Nilsen H.K."/>
        </authorList>
    </citation>
    <scope>NUCLEOTIDE SEQUENCE [LARGE SCALE GENOMIC DNA]</scope>
    <source>
        <strain evidence="17 18">NVIB3131</strain>
    </source>
</reference>
<dbReference type="InterPro" id="IPR013437">
    <property type="entry name" value="FtsW"/>
</dbReference>
<keyword evidence="16" id="KW-0997">Cell inner membrane</keyword>
<comment type="function">
    <text evidence="16">Peptidoglycan polymerase that is essential for cell division.</text>
</comment>
<comment type="subcellular location">
    <subcellularLocation>
        <location evidence="16">Cell inner membrane</location>
        <topology evidence="16">Multi-pass membrane protein</topology>
    </subcellularLocation>
    <subcellularLocation>
        <location evidence="1">Cell membrane</location>
        <topology evidence="1">Multi-pass membrane protein</topology>
    </subcellularLocation>
    <text evidence="16">Localizes to the division septum.</text>
</comment>
<protein>
    <recommendedName>
        <fullName evidence="16">Probable peptidoglycan glycosyltransferase FtsW</fullName>
        <shortName evidence="16">PGT</shortName>
        <ecNumber evidence="16">2.4.99.28</ecNumber>
    </recommendedName>
    <alternativeName>
        <fullName evidence="16">Cell division protein FtsW</fullName>
    </alternativeName>
    <alternativeName>
        <fullName evidence="16">Cell wall polymerase</fullName>
    </alternativeName>
    <alternativeName>
        <fullName evidence="16">Peptidoglycan polymerase</fullName>
        <shortName evidence="16">PG polymerase</shortName>
    </alternativeName>
</protein>
<dbReference type="Pfam" id="PF01098">
    <property type="entry name" value="FTSW_RODA_SPOVE"/>
    <property type="match status" value="1"/>
</dbReference>
<dbReference type="RefSeq" id="WP_306348854.1">
    <property type="nucleotide sequence ID" value="NZ_JASAWV010000021.1"/>
</dbReference>
<dbReference type="GO" id="GO:0008955">
    <property type="term" value="F:peptidoglycan glycosyltransferase activity"/>
    <property type="evidence" value="ECO:0007669"/>
    <property type="project" value="UniProtKB-UniRule"/>
</dbReference>
<evidence type="ECO:0000256" key="1">
    <source>
        <dbReference type="ARBA" id="ARBA00004651"/>
    </source>
</evidence>
<evidence type="ECO:0000313" key="18">
    <source>
        <dbReference type="Proteomes" id="UP001226020"/>
    </source>
</evidence>
<keyword evidence="7 16" id="KW-0812">Transmembrane</keyword>
<evidence type="ECO:0000256" key="16">
    <source>
        <dbReference type="HAMAP-Rule" id="MF_00913"/>
    </source>
</evidence>
<feature type="transmembrane region" description="Helical" evidence="16">
    <location>
        <begin position="321"/>
        <end position="342"/>
    </location>
</feature>
<dbReference type="InterPro" id="IPR018365">
    <property type="entry name" value="Cell_cycle_FtsW-rel_CS"/>
</dbReference>
<accession>A0AAW8CIU4</accession>
<comment type="catalytic activity">
    <reaction evidence="15 16">
        <text>[GlcNAc-(1-&gt;4)-Mur2Ac(oyl-L-Ala-gamma-D-Glu-L-Lys-D-Ala-D-Ala)](n)-di-trans,octa-cis-undecaprenyl diphosphate + beta-D-GlcNAc-(1-&gt;4)-Mur2Ac(oyl-L-Ala-gamma-D-Glu-L-Lys-D-Ala-D-Ala)-di-trans,octa-cis-undecaprenyl diphosphate = [GlcNAc-(1-&gt;4)-Mur2Ac(oyl-L-Ala-gamma-D-Glu-L-Lys-D-Ala-D-Ala)](n+1)-di-trans,octa-cis-undecaprenyl diphosphate + di-trans,octa-cis-undecaprenyl diphosphate + H(+)</text>
        <dbReference type="Rhea" id="RHEA:23708"/>
        <dbReference type="Rhea" id="RHEA-COMP:9602"/>
        <dbReference type="Rhea" id="RHEA-COMP:9603"/>
        <dbReference type="ChEBI" id="CHEBI:15378"/>
        <dbReference type="ChEBI" id="CHEBI:58405"/>
        <dbReference type="ChEBI" id="CHEBI:60033"/>
        <dbReference type="ChEBI" id="CHEBI:78435"/>
        <dbReference type="EC" id="2.4.99.28"/>
    </reaction>
</comment>
<dbReference type="GO" id="GO:0071555">
    <property type="term" value="P:cell wall organization"/>
    <property type="evidence" value="ECO:0007669"/>
    <property type="project" value="UniProtKB-KW"/>
</dbReference>
<keyword evidence="5 16" id="KW-0328">Glycosyltransferase</keyword>
<evidence type="ECO:0000313" key="17">
    <source>
        <dbReference type="EMBL" id="MDP8148947.1"/>
    </source>
</evidence>
<dbReference type="EC" id="2.4.99.28" evidence="16"/>
<dbReference type="PANTHER" id="PTHR30474">
    <property type="entry name" value="CELL CYCLE PROTEIN"/>
    <property type="match status" value="1"/>
</dbReference>
<feature type="transmembrane region" description="Helical" evidence="16">
    <location>
        <begin position="155"/>
        <end position="172"/>
    </location>
</feature>
<evidence type="ECO:0000256" key="11">
    <source>
        <dbReference type="ARBA" id="ARBA00023136"/>
    </source>
</evidence>
<evidence type="ECO:0000256" key="3">
    <source>
        <dbReference type="ARBA" id="ARBA00022475"/>
    </source>
</evidence>
<dbReference type="PANTHER" id="PTHR30474:SF2">
    <property type="entry name" value="PEPTIDOGLYCAN GLYCOSYLTRANSFERASE FTSW-RELATED"/>
    <property type="match status" value="1"/>
</dbReference>
<comment type="similarity">
    <text evidence="14 16">Belongs to the SEDS family. FtsW subfamily.</text>
</comment>
<keyword evidence="9 16" id="KW-0573">Peptidoglycan synthesis</keyword>
<evidence type="ECO:0000256" key="6">
    <source>
        <dbReference type="ARBA" id="ARBA00022679"/>
    </source>
</evidence>
<dbReference type="HAMAP" id="MF_00913">
    <property type="entry name" value="PGT_FtsW_proteobact"/>
    <property type="match status" value="1"/>
</dbReference>